<evidence type="ECO:0000259" key="2">
    <source>
        <dbReference type="Pfam" id="PF17289"/>
    </source>
</evidence>
<dbReference type="InterPro" id="IPR027417">
    <property type="entry name" value="P-loop_NTPase"/>
</dbReference>
<organism evidence="3">
    <name type="scientific">marine sediment metagenome</name>
    <dbReference type="NCBI Taxonomy" id="412755"/>
    <lineage>
        <taxon>unclassified sequences</taxon>
        <taxon>metagenomes</taxon>
        <taxon>ecological metagenomes</taxon>
    </lineage>
</organism>
<dbReference type="InterPro" id="IPR035421">
    <property type="entry name" value="Terminase_6C"/>
</dbReference>
<protein>
    <recommendedName>
        <fullName evidence="2">Terminase large subunit gp17-like C-terminal domain-containing protein</fullName>
    </recommendedName>
</protein>
<proteinExistence type="predicted"/>
<feature type="domain" description="Terminase large subunit gp17-like C-terminal" evidence="2">
    <location>
        <begin position="360"/>
        <end position="485"/>
    </location>
</feature>
<comment type="caution">
    <text evidence="3">The sequence shown here is derived from an EMBL/GenBank/DDBJ whole genome shotgun (WGS) entry which is preliminary data.</text>
</comment>
<dbReference type="Gene3D" id="3.40.50.300">
    <property type="entry name" value="P-loop containing nucleotide triphosphate hydrolases"/>
    <property type="match status" value="1"/>
</dbReference>
<accession>A0A0F9VTJ2</accession>
<dbReference type="Pfam" id="PF17289">
    <property type="entry name" value="Terminase_6C"/>
    <property type="match status" value="1"/>
</dbReference>
<name>A0A0F9VTJ2_9ZZZZ</name>
<dbReference type="EMBL" id="LAZR01000290">
    <property type="protein sequence ID" value="KKN76766.1"/>
    <property type="molecule type" value="Genomic_DNA"/>
</dbReference>
<reference evidence="3" key="1">
    <citation type="journal article" date="2015" name="Nature">
        <title>Complex archaea that bridge the gap between prokaryotes and eukaryotes.</title>
        <authorList>
            <person name="Spang A."/>
            <person name="Saw J.H."/>
            <person name="Jorgensen S.L."/>
            <person name="Zaremba-Niedzwiedzka K."/>
            <person name="Martijn J."/>
            <person name="Lind A.E."/>
            <person name="van Eijk R."/>
            <person name="Schleper C."/>
            <person name="Guy L."/>
            <person name="Ettema T.J."/>
        </authorList>
    </citation>
    <scope>NUCLEOTIDE SEQUENCE</scope>
</reference>
<keyword evidence="1" id="KW-1188">Viral release from host cell</keyword>
<sequence>MAQIVSLNFGLVHHPPEFDYEFDWDDLDEDIKAQLPADTGEVIQMFSEEELHLIRWRICWKRMARQKQIPPAVFESMEKSIWLIRSGRGFGKTLTGANWIGIEASLYPSYYAVISPTHDDVRYTCFEGPTGLLACIPPKLIADRNQALPSITLYNGSIIRGFAGDTPERLRGPQHAKIWCDEIASWKYPQEAWDNLSFGLRLGNKPQICVTGTPKPTPFVRRLVTDKRTIDVVGSTYENRANLTEYFFESIAKYEGTRVGRQEIRGELLDPEEEGFVKRSQWRVWPKGKALPKFSYIVLSIDPAFTEKNYDKRKQENDPTACSAWGVFMVPRQGKPPIPHVLLLDAWEEWLGFPALVRRIKKEKTYAYGDVDEPLLRPKIVPKTQRPKHQGRVPDIILIEEKASGISLRQQLAEENILTHGYNPGNEDKLTRLHYVSPMFAAGRVWAVESEINPGNFKDWADPLVSQVCSYVGPGSTERDDLLDTATQGLRLLMDKFFGPFTIVDNVEAQEQARAREIAKRRVKKRDNPYGT</sequence>
<evidence type="ECO:0000256" key="1">
    <source>
        <dbReference type="ARBA" id="ARBA00022612"/>
    </source>
</evidence>
<gene>
    <name evidence="3" type="ORF">LCGC14_0367370</name>
</gene>
<evidence type="ECO:0000313" key="3">
    <source>
        <dbReference type="EMBL" id="KKN76766.1"/>
    </source>
</evidence>
<dbReference type="AlphaFoldDB" id="A0A0F9VTJ2"/>
<dbReference type="Pfam" id="PF03237">
    <property type="entry name" value="Terminase_6N"/>
    <property type="match status" value="1"/>
</dbReference>